<evidence type="ECO:0000256" key="2">
    <source>
        <dbReference type="ARBA" id="ARBA00023015"/>
    </source>
</evidence>
<dbReference type="Pfam" id="PF13871">
    <property type="entry name" value="Helicase_C_4"/>
    <property type="match status" value="1"/>
</dbReference>
<dbReference type="SUPFAM" id="SSF52540">
    <property type="entry name" value="P-loop containing nucleoside triphosphate hydrolases"/>
    <property type="match status" value="2"/>
</dbReference>
<name>A0A226F2P1_FOLCA</name>
<dbReference type="InterPro" id="IPR026741">
    <property type="entry name" value="SNO"/>
</dbReference>
<evidence type="ECO:0000259" key="7">
    <source>
        <dbReference type="Pfam" id="PF25373"/>
    </source>
</evidence>
<feature type="region of interest" description="Disordered" evidence="4">
    <location>
        <begin position="731"/>
        <end position="837"/>
    </location>
</feature>
<feature type="compositionally biased region" description="Low complexity" evidence="4">
    <location>
        <begin position="61"/>
        <end position="82"/>
    </location>
</feature>
<sequence length="1398" mass="153698">MARPTRMASAKLKTYAGMDDSDNSDTIVLSGGDDNSDDDDSFDEDPDKIEIPGGGTSLEHSMAMATESSSSSNSVGKGASTSATMSMLSGIGGGGGGGSGRVSNHHHNQHHHQGGNIPNILKGTKGYPKYNLPLDTIITPSTFTSASQIHQHNQAGGTGGAGGMNPSSLFDPSLFLSNPFNSNPMDSLNSLSQLLSSFPKMDSVALQSLSNNPLFQFYGMFAGGGGGNSAAASMMSGMGQLHPQQQHSIPSRHQQIPGYQLWNNQMKVKPEPEEEVHEEDETLGVAETYADYTPAKLKIGKPHPDPIVETASLASVAPPSVYYQLRLPSSCINRGQLSALQLEAIVYACQQHEYFLDGGERAGYLIGDGAGVGKGRTIAGIIHENWLCGRKKALWVSVSADLKEDSIRDLKDIGAGNIKVFALNRLKYGKIRQDEYRDGVLFSTYSGLIGESSSGGKFNARLKQIIDWLGKDFDGVIVFDECHRAKNLCPVGNAKPTKTGVTVQKLQQDLPKARIIYASATGASEPKNMAYMTRLGIWGKGTPFMKFSDFINAVEKRGIGAMEIVAMDMKLRGAYIARQLSFKGVAFRIEEVSLSEDFQLMYNESVDLWVESMHRFIEAAELMKADNAFRKTMWAQFWASHQRFFKYLCIAGKVDRAIDIAREAVKDGKCVVIGLQSTGEARTAEQVEREGELDDFVSTAKGVFQNLVEKHLPAPDRLKIQKLLGIPLAAVEEEPQPGSSSSKGKPMRRAAQNAAKRARFNDSDASSNDDGDSDFSAAGSDNESHDSDVSTDSKASDSEFESVSSDLESDDDGKPGKGRKRKLKGKKKIPKNQTVAHDVPSKEALNQAYSIRTDLLEKIEKLGNKMPNNTLDHLIDELGGPTDVAEMTGRKMRLIQMENGKIEYQSRAESDVALDQINLTEKRRFMDGEKNIAIISEAASSGISLQSDRRAKNKRRRVHITLELPWSADRAIQQFGRTHRSNQVNAPEYVFLISDLAGEHRFASIVAKRLESLGALTHGDRRATETRDLSRFHIDNKYGKMALEAVMRYIMTGTMMNLPVLPPSSYEGDFRSDVAAGMIGVGLIVNSEDSFGTTMPEKDYHNMSKFLNRILGMHVLLQNSLFKFFTDTLSAIVANAKKQGRFDMGILNLGDSSGDKTSLSSTEVFNRKHATGSGKIELHRVVVERGVSWEEALQKSESLSGKNDGFYLANDEKNNKRLAVLVIGDDFPASSTAASERKAEKVRLYSVYRPSTGLQLRRETLQEVQNKYYKTTPEKAKKAWEDQYTDSGINCVHAFWSGNCKNKMANLECDIGKRQRTYFILSGSVLLCWDDVEIVMGSSHHNHKIQIVRVQFNNGNKFVGILIPGDCVIQLKARLKHAAELELNPVKKEEIIDEEEEA</sequence>
<feature type="region of interest" description="Disordered" evidence="4">
    <location>
        <begin position="1"/>
        <end position="118"/>
    </location>
</feature>
<dbReference type="Proteomes" id="UP000198287">
    <property type="component" value="Unassembled WGS sequence"/>
</dbReference>
<dbReference type="InterPro" id="IPR027417">
    <property type="entry name" value="P-loop_NTPase"/>
</dbReference>
<dbReference type="OMA" id="NKIDVHA"/>
<evidence type="ECO:0000256" key="3">
    <source>
        <dbReference type="ARBA" id="ARBA00023163"/>
    </source>
</evidence>
<dbReference type="GO" id="GO:0005634">
    <property type="term" value="C:nucleus"/>
    <property type="evidence" value="ECO:0007669"/>
    <property type="project" value="TreeGrafter"/>
</dbReference>
<feature type="compositionally biased region" description="Basic residues" evidence="4">
    <location>
        <begin position="816"/>
        <end position="830"/>
    </location>
</feature>
<dbReference type="GO" id="GO:0031490">
    <property type="term" value="F:chromatin DNA binding"/>
    <property type="evidence" value="ECO:0007669"/>
    <property type="project" value="TreeGrafter"/>
</dbReference>
<dbReference type="OrthoDB" id="421838at2759"/>
<dbReference type="Gene3D" id="3.40.50.300">
    <property type="entry name" value="P-loop containing nucleotide triphosphate hydrolases"/>
    <property type="match status" value="2"/>
</dbReference>
<dbReference type="GO" id="GO:0006355">
    <property type="term" value="P:regulation of DNA-templated transcription"/>
    <property type="evidence" value="ECO:0007669"/>
    <property type="project" value="InterPro"/>
</dbReference>
<keyword evidence="9" id="KW-1185">Reference proteome</keyword>
<dbReference type="GO" id="GO:0042393">
    <property type="term" value="F:histone binding"/>
    <property type="evidence" value="ECO:0007669"/>
    <property type="project" value="TreeGrafter"/>
</dbReference>
<feature type="compositionally biased region" description="Basic residues" evidence="4">
    <location>
        <begin position="103"/>
        <end position="113"/>
    </location>
</feature>
<evidence type="ECO:0000313" key="9">
    <source>
        <dbReference type="Proteomes" id="UP000198287"/>
    </source>
</evidence>
<dbReference type="Pfam" id="PF13872">
    <property type="entry name" value="AAA_34"/>
    <property type="match status" value="1"/>
</dbReference>
<dbReference type="Pfam" id="PF25373">
    <property type="entry name" value="SBNO"/>
    <property type="match status" value="1"/>
</dbReference>
<accession>A0A226F2P1</accession>
<dbReference type="PANTHER" id="PTHR12706:SF30">
    <property type="entry name" value="PROTEIN STRAWBERRY NOTCH-RELATED"/>
    <property type="match status" value="1"/>
</dbReference>
<evidence type="ECO:0000256" key="1">
    <source>
        <dbReference type="ARBA" id="ARBA00006992"/>
    </source>
</evidence>
<feature type="compositionally biased region" description="Gly residues" evidence="4">
    <location>
        <begin position="90"/>
        <end position="100"/>
    </location>
</feature>
<reference evidence="8 9" key="1">
    <citation type="submission" date="2015-12" db="EMBL/GenBank/DDBJ databases">
        <title>The genome of Folsomia candida.</title>
        <authorList>
            <person name="Faddeeva A."/>
            <person name="Derks M.F."/>
            <person name="Anvar Y."/>
            <person name="Smit S."/>
            <person name="Van Straalen N."/>
            <person name="Roelofs D."/>
        </authorList>
    </citation>
    <scope>NUCLEOTIDE SEQUENCE [LARGE SCALE GENOMIC DNA]</scope>
    <source>
        <strain evidence="8 9">VU population</strain>
        <tissue evidence="8">Whole body</tissue>
    </source>
</reference>
<dbReference type="PANTHER" id="PTHR12706">
    <property type="entry name" value="STRAWBERRY NOTCH-RELATED"/>
    <property type="match status" value="1"/>
</dbReference>
<evidence type="ECO:0000259" key="6">
    <source>
        <dbReference type="Pfam" id="PF13872"/>
    </source>
</evidence>
<comment type="similarity">
    <text evidence="1">Belongs to the SBNO family.</text>
</comment>
<dbReference type="InterPro" id="IPR026937">
    <property type="entry name" value="SBNO_Helicase_C_dom"/>
</dbReference>
<dbReference type="FunFam" id="3.40.50.300:FF:000342">
    <property type="entry name" value="Protein strawberry notch homolog 2"/>
    <property type="match status" value="1"/>
</dbReference>
<evidence type="ECO:0000313" key="8">
    <source>
        <dbReference type="EMBL" id="OXA63441.1"/>
    </source>
</evidence>
<organism evidence="8 9">
    <name type="scientific">Folsomia candida</name>
    <name type="common">Springtail</name>
    <dbReference type="NCBI Taxonomy" id="158441"/>
    <lineage>
        <taxon>Eukaryota</taxon>
        <taxon>Metazoa</taxon>
        <taxon>Ecdysozoa</taxon>
        <taxon>Arthropoda</taxon>
        <taxon>Hexapoda</taxon>
        <taxon>Collembola</taxon>
        <taxon>Entomobryomorpha</taxon>
        <taxon>Isotomoidea</taxon>
        <taxon>Isotomidae</taxon>
        <taxon>Proisotominae</taxon>
        <taxon>Folsomia</taxon>
    </lineage>
</organism>
<feature type="domain" description="SBNO alpha/beta" evidence="7">
    <location>
        <begin position="1187"/>
        <end position="1314"/>
    </location>
</feature>
<evidence type="ECO:0000256" key="4">
    <source>
        <dbReference type="SAM" id="MobiDB-lite"/>
    </source>
</evidence>
<feature type="domain" description="Strawberry notch helicase C" evidence="5">
    <location>
        <begin position="869"/>
        <end position="1147"/>
    </location>
</feature>
<dbReference type="InterPro" id="IPR039187">
    <property type="entry name" value="SNO_AAA"/>
</dbReference>
<dbReference type="EMBL" id="LNIX01000001">
    <property type="protein sequence ID" value="OXA63441.1"/>
    <property type="molecule type" value="Genomic_DNA"/>
</dbReference>
<feature type="compositionally biased region" description="Acidic residues" evidence="4">
    <location>
        <begin position="34"/>
        <end position="47"/>
    </location>
</feature>
<gene>
    <name evidence="8" type="ORF">Fcan01_03849</name>
</gene>
<dbReference type="InterPro" id="IPR057332">
    <property type="entry name" value="SBNO_a/b_dom"/>
</dbReference>
<keyword evidence="3" id="KW-0804">Transcription</keyword>
<comment type="caution">
    <text evidence="8">The sequence shown here is derived from an EMBL/GenBank/DDBJ whole genome shotgun (WGS) entry which is preliminary data.</text>
</comment>
<keyword evidence="2" id="KW-0805">Transcription regulation</keyword>
<evidence type="ECO:0000259" key="5">
    <source>
        <dbReference type="Pfam" id="PF13871"/>
    </source>
</evidence>
<proteinExistence type="inferred from homology"/>
<feature type="compositionally biased region" description="Low complexity" evidence="4">
    <location>
        <begin position="737"/>
        <end position="755"/>
    </location>
</feature>
<protein>
    <submittedName>
        <fullName evidence="8">Protein strawberry notch 1</fullName>
    </submittedName>
</protein>
<feature type="domain" description="Strawberry notch AAA" evidence="6">
    <location>
        <begin position="302"/>
        <end position="604"/>
    </location>
</feature>